<proteinExistence type="predicted"/>
<sequence>MSIGRGQLFRSFREGLLRISPCTEDGGPKCRENSGLTGISPGFDCAGPAAFTRNKWKKKAVKVWRYTGHAVTPPACLHNPMDRMPPEILLKILSHLDALSLFSIGLVNKQFYEMTHNNGLWHKIYFAQFGQSKTWMTKHEDEQVLEKLTALVVREQPEGHWRRLYFRTVAGYSDRWRQELRDINPFTGLPSQTERLLRSQRVTWEITVCDKRGYEATFRQSRTFFSDSSVTVCWNNGLWPTFNRLSGFQLDCVKGEPLGSLNANKTGWRSLMAKFDTDAISKSGQVIGRDQLVTLILLSPGVILGVWRGRWSVAFVMAGFHHHRLLERCLLGTAVCPYSVPEDKPPFDDADPHYGLHGYTLRVVLHNTVSQMMAGHFPQLYCCRGLVHGGFIQLNVIDRENESQHSPFSGRISLPWRWEALEGAVENCCMMNLTLMDEYHNPFWCVSTPVSMVMNMKEPSNYEGQHFIIKYQDAEGKMRMELVWMEEQKQYFLISLVVFIATAIVNKHFAKSY</sequence>
<comment type="caution">
    <text evidence="1">The sequence shown here is derived from an EMBL/GenBank/DDBJ whole genome shotgun (WGS) entry which is preliminary data.</text>
</comment>
<keyword evidence="2" id="KW-1185">Reference proteome</keyword>
<protein>
    <submittedName>
        <fullName evidence="1">Uncharacterized protein</fullName>
    </submittedName>
</protein>
<name>A0ACC2FB45_DALPE</name>
<organism evidence="1 2">
    <name type="scientific">Dallia pectoralis</name>
    <name type="common">Alaska blackfish</name>
    <dbReference type="NCBI Taxonomy" id="75939"/>
    <lineage>
        <taxon>Eukaryota</taxon>
        <taxon>Metazoa</taxon>
        <taxon>Chordata</taxon>
        <taxon>Craniata</taxon>
        <taxon>Vertebrata</taxon>
        <taxon>Euteleostomi</taxon>
        <taxon>Actinopterygii</taxon>
        <taxon>Neopterygii</taxon>
        <taxon>Teleostei</taxon>
        <taxon>Protacanthopterygii</taxon>
        <taxon>Esociformes</taxon>
        <taxon>Umbridae</taxon>
        <taxon>Dallia</taxon>
    </lineage>
</organism>
<gene>
    <name evidence="1" type="ORF">DPEC_G00323900</name>
</gene>
<evidence type="ECO:0000313" key="1">
    <source>
        <dbReference type="EMBL" id="KAJ7988470.1"/>
    </source>
</evidence>
<dbReference type="Proteomes" id="UP001157502">
    <property type="component" value="Chromosome 31"/>
</dbReference>
<evidence type="ECO:0000313" key="2">
    <source>
        <dbReference type="Proteomes" id="UP001157502"/>
    </source>
</evidence>
<reference evidence="1" key="1">
    <citation type="submission" date="2021-05" db="EMBL/GenBank/DDBJ databases">
        <authorList>
            <person name="Pan Q."/>
            <person name="Jouanno E."/>
            <person name="Zahm M."/>
            <person name="Klopp C."/>
            <person name="Cabau C."/>
            <person name="Louis A."/>
            <person name="Berthelot C."/>
            <person name="Parey E."/>
            <person name="Roest Crollius H."/>
            <person name="Montfort J."/>
            <person name="Robinson-Rechavi M."/>
            <person name="Bouchez O."/>
            <person name="Lampietro C."/>
            <person name="Lopez Roques C."/>
            <person name="Donnadieu C."/>
            <person name="Postlethwait J."/>
            <person name="Bobe J."/>
            <person name="Dillon D."/>
            <person name="Chandos A."/>
            <person name="von Hippel F."/>
            <person name="Guiguen Y."/>
        </authorList>
    </citation>
    <scope>NUCLEOTIDE SEQUENCE</scope>
    <source>
        <strain evidence="1">YG-Jan2019</strain>
    </source>
</reference>
<dbReference type="EMBL" id="CM055758">
    <property type="protein sequence ID" value="KAJ7988470.1"/>
    <property type="molecule type" value="Genomic_DNA"/>
</dbReference>
<accession>A0ACC2FB45</accession>